<dbReference type="InterPro" id="IPR004853">
    <property type="entry name" value="Sugar_P_trans_dom"/>
</dbReference>
<dbReference type="InterPro" id="IPR050186">
    <property type="entry name" value="TPT_transporter"/>
</dbReference>
<dbReference type="Proteomes" id="UP000241890">
    <property type="component" value="Unassembled WGS sequence"/>
</dbReference>
<evidence type="ECO:0000256" key="4">
    <source>
        <dbReference type="ARBA" id="ARBA00023136"/>
    </source>
</evidence>
<feature type="transmembrane region" description="Helical" evidence="6">
    <location>
        <begin position="292"/>
        <end position="311"/>
    </location>
</feature>
<keyword evidence="4 6" id="KW-0472">Membrane</keyword>
<evidence type="ECO:0000256" key="6">
    <source>
        <dbReference type="SAM" id="Phobius"/>
    </source>
</evidence>
<keyword evidence="8" id="KW-0670">Pyruvate</keyword>
<gene>
    <name evidence="8" type="ORF">FCC1311_077932</name>
</gene>
<dbReference type="OrthoDB" id="6418713at2759"/>
<keyword evidence="9" id="KW-1185">Reference proteome</keyword>
<reference evidence="8 9" key="1">
    <citation type="submission" date="2017-12" db="EMBL/GenBank/DDBJ databases">
        <title>Sequencing, de novo assembly and annotation of complete genome of a new Thraustochytrid species, strain FCC1311.</title>
        <authorList>
            <person name="Sedici K."/>
            <person name="Godart F."/>
            <person name="Aiese Cigliano R."/>
            <person name="Sanseverino W."/>
            <person name="Barakat M."/>
            <person name="Ortet P."/>
            <person name="Marechal E."/>
            <person name="Cagnac O."/>
            <person name="Amato A."/>
        </authorList>
    </citation>
    <scope>NUCLEOTIDE SEQUENCE [LARGE SCALE GENOMIC DNA]</scope>
</reference>
<feature type="transmembrane region" description="Helical" evidence="6">
    <location>
        <begin position="132"/>
        <end position="152"/>
    </location>
</feature>
<evidence type="ECO:0000313" key="8">
    <source>
        <dbReference type="EMBL" id="GBG31569.1"/>
    </source>
</evidence>
<dbReference type="AlphaFoldDB" id="A0A2R5GMP1"/>
<dbReference type="InParanoid" id="A0A2R5GMP1"/>
<dbReference type="Pfam" id="PF03151">
    <property type="entry name" value="TPT"/>
    <property type="match status" value="1"/>
</dbReference>
<feature type="transmembrane region" description="Helical" evidence="6">
    <location>
        <begin position="196"/>
        <end position="218"/>
    </location>
</feature>
<dbReference type="EMBL" id="BEYU01000100">
    <property type="protein sequence ID" value="GBG31569.1"/>
    <property type="molecule type" value="Genomic_DNA"/>
</dbReference>
<proteinExistence type="predicted"/>
<feature type="domain" description="Sugar phosphate transporter" evidence="7">
    <location>
        <begin position="16"/>
        <end position="308"/>
    </location>
</feature>
<feature type="compositionally biased region" description="Low complexity" evidence="5">
    <location>
        <begin position="339"/>
        <end position="350"/>
    </location>
</feature>
<dbReference type="PANTHER" id="PTHR11132">
    <property type="entry name" value="SOLUTE CARRIER FAMILY 35"/>
    <property type="match status" value="1"/>
</dbReference>
<comment type="subcellular location">
    <subcellularLocation>
        <location evidence="1">Membrane</location>
        <topology evidence="1">Multi-pass membrane protein</topology>
    </subcellularLocation>
</comment>
<protein>
    <submittedName>
        <fullName evidence="8">Phosphoenolpyruvate/phosphate translocator 1, chloroplastic</fullName>
    </submittedName>
</protein>
<evidence type="ECO:0000256" key="1">
    <source>
        <dbReference type="ARBA" id="ARBA00004141"/>
    </source>
</evidence>
<keyword evidence="3 6" id="KW-1133">Transmembrane helix</keyword>
<evidence type="ECO:0000259" key="7">
    <source>
        <dbReference type="Pfam" id="PF03151"/>
    </source>
</evidence>
<evidence type="ECO:0000256" key="5">
    <source>
        <dbReference type="SAM" id="MobiDB-lite"/>
    </source>
</evidence>
<evidence type="ECO:0000313" key="9">
    <source>
        <dbReference type="Proteomes" id="UP000241890"/>
    </source>
</evidence>
<evidence type="ECO:0000256" key="3">
    <source>
        <dbReference type="ARBA" id="ARBA00022989"/>
    </source>
</evidence>
<feature type="transmembrane region" description="Helical" evidence="6">
    <location>
        <begin position="158"/>
        <end position="176"/>
    </location>
</feature>
<comment type="caution">
    <text evidence="8">The sequence shown here is derived from an EMBL/GenBank/DDBJ whole genome shotgun (WGS) entry which is preliminary data.</text>
</comment>
<dbReference type="GO" id="GO:0016020">
    <property type="term" value="C:membrane"/>
    <property type="evidence" value="ECO:0007669"/>
    <property type="project" value="UniProtKB-SubCell"/>
</dbReference>
<feature type="transmembrane region" description="Helical" evidence="6">
    <location>
        <begin position="105"/>
        <end position="125"/>
    </location>
</feature>
<sequence length="350" mass="36301">MGEGRGAGSDVASSEVAVIGVWWFATSAVLSTYANTAFLDALASPFWLTYVRFAGSAALGHVANAADSSKAQLRTVDGGELTRAFIVPALLLLGANYSNGVALKLAGITLTYVVKSAIPVATVVVNKLEGVTFAPMVYATLVPTVVGVMLAAWSDLDFSLTGFVAALASMSLQTMLNIKSKAAISATNVSGVKAQLVMASIATVVLSPFALWDLSALLISADGAPVALIEQGVEKGALTLSVVAAVAYHSEYVSNFLFAARVSPLAFSVADICRRLCIIAVGSVLFNKPLTMLNKLGIVVCFAGVLWYTTMDKTPVATAPKDKPSTPRLAGTPSGGKTRGSTSSRSSRRR</sequence>
<name>A0A2R5GMP1_9STRA</name>
<feature type="region of interest" description="Disordered" evidence="5">
    <location>
        <begin position="316"/>
        <end position="350"/>
    </location>
</feature>
<evidence type="ECO:0000256" key="2">
    <source>
        <dbReference type="ARBA" id="ARBA00022692"/>
    </source>
</evidence>
<organism evidence="8 9">
    <name type="scientific">Hondaea fermentalgiana</name>
    <dbReference type="NCBI Taxonomy" id="2315210"/>
    <lineage>
        <taxon>Eukaryota</taxon>
        <taxon>Sar</taxon>
        <taxon>Stramenopiles</taxon>
        <taxon>Bigyra</taxon>
        <taxon>Labyrinthulomycetes</taxon>
        <taxon>Thraustochytrida</taxon>
        <taxon>Thraustochytriidae</taxon>
        <taxon>Hondaea</taxon>
    </lineage>
</organism>
<accession>A0A2R5GMP1</accession>
<keyword evidence="2 6" id="KW-0812">Transmembrane</keyword>